<evidence type="ECO:0000259" key="6">
    <source>
        <dbReference type="Pfam" id="PF01625"/>
    </source>
</evidence>
<evidence type="ECO:0000256" key="1">
    <source>
        <dbReference type="ARBA" id="ARBA00005591"/>
    </source>
</evidence>
<dbReference type="GO" id="GO:0008113">
    <property type="term" value="F:peptide-methionine (S)-S-oxide reductase activity"/>
    <property type="evidence" value="ECO:0007669"/>
    <property type="project" value="UniProtKB-EC"/>
</dbReference>
<comment type="catalytic activity">
    <reaction evidence="4 5">
        <text>[thioredoxin]-disulfide + L-methionine + H2O = L-methionine (S)-S-oxide + [thioredoxin]-dithiol</text>
        <dbReference type="Rhea" id="RHEA:19993"/>
        <dbReference type="Rhea" id="RHEA-COMP:10698"/>
        <dbReference type="Rhea" id="RHEA-COMP:10700"/>
        <dbReference type="ChEBI" id="CHEBI:15377"/>
        <dbReference type="ChEBI" id="CHEBI:29950"/>
        <dbReference type="ChEBI" id="CHEBI:50058"/>
        <dbReference type="ChEBI" id="CHEBI:57844"/>
        <dbReference type="ChEBI" id="CHEBI:58772"/>
        <dbReference type="EC" id="1.8.4.11"/>
    </reaction>
</comment>
<dbReference type="HAMAP" id="MF_01401">
    <property type="entry name" value="MsrA"/>
    <property type="match status" value="1"/>
</dbReference>
<dbReference type="SUPFAM" id="SSF55068">
    <property type="entry name" value="Peptide methionine sulfoxide reductase"/>
    <property type="match status" value="1"/>
</dbReference>
<dbReference type="Proteomes" id="UP001595987">
    <property type="component" value="Unassembled WGS sequence"/>
</dbReference>
<comment type="catalytic activity">
    <reaction evidence="3 5">
        <text>L-methionyl-[protein] + [thioredoxin]-disulfide + H2O = L-methionyl-(S)-S-oxide-[protein] + [thioredoxin]-dithiol</text>
        <dbReference type="Rhea" id="RHEA:14217"/>
        <dbReference type="Rhea" id="RHEA-COMP:10698"/>
        <dbReference type="Rhea" id="RHEA-COMP:10700"/>
        <dbReference type="Rhea" id="RHEA-COMP:12313"/>
        <dbReference type="Rhea" id="RHEA-COMP:12315"/>
        <dbReference type="ChEBI" id="CHEBI:15377"/>
        <dbReference type="ChEBI" id="CHEBI:16044"/>
        <dbReference type="ChEBI" id="CHEBI:29950"/>
        <dbReference type="ChEBI" id="CHEBI:44120"/>
        <dbReference type="ChEBI" id="CHEBI:50058"/>
        <dbReference type="EC" id="1.8.4.11"/>
    </reaction>
</comment>
<dbReference type="PANTHER" id="PTHR43774:SF1">
    <property type="entry name" value="PEPTIDE METHIONINE SULFOXIDE REDUCTASE MSRA 2"/>
    <property type="match status" value="1"/>
</dbReference>
<evidence type="ECO:0000256" key="3">
    <source>
        <dbReference type="ARBA" id="ARBA00047806"/>
    </source>
</evidence>
<dbReference type="EC" id="1.8.4.11" evidence="5"/>
<dbReference type="NCBIfam" id="TIGR00401">
    <property type="entry name" value="msrA"/>
    <property type="match status" value="1"/>
</dbReference>
<dbReference type="EMBL" id="JBHSGD010000010">
    <property type="protein sequence ID" value="MFC4653275.1"/>
    <property type="molecule type" value="Genomic_DNA"/>
</dbReference>
<feature type="active site" evidence="5">
    <location>
        <position position="12"/>
    </location>
</feature>
<evidence type="ECO:0000313" key="8">
    <source>
        <dbReference type="Proteomes" id="UP001595987"/>
    </source>
</evidence>
<sequence length="180" mass="20870">MSKEKAIFAGGCFWCMVEPFEERPGILSITSGYTGGHVDNPTYDQVCGNYTGHVEAVEIIFDNTIISYSELLELYWSLIDPTDPNGQFLDRGDSYRPVIFVDNENQRNIAEASKEKLQSEFNKPIIVPIEDTQTFWLAEDYHQGFYKKNPKRYKAVHKARQRFLTFQRIKRKLSKSKKIS</sequence>
<keyword evidence="8" id="KW-1185">Reference proteome</keyword>
<comment type="function">
    <text evidence="5">Has an important function as a repair enzyme for proteins that have been inactivated by oxidation. Catalyzes the reversible oxidation-reduction of methionine sulfoxide in proteins to methionine.</text>
</comment>
<organism evidence="7 8">
    <name type="scientific">Lactococcus nasutitermitis</name>
    <dbReference type="NCBI Taxonomy" id="1652957"/>
    <lineage>
        <taxon>Bacteria</taxon>
        <taxon>Bacillati</taxon>
        <taxon>Bacillota</taxon>
        <taxon>Bacilli</taxon>
        <taxon>Lactobacillales</taxon>
        <taxon>Streptococcaceae</taxon>
        <taxon>Lactococcus</taxon>
    </lineage>
</organism>
<proteinExistence type="inferred from homology"/>
<name>A0ABV9JIP1_9LACT</name>
<dbReference type="InterPro" id="IPR002569">
    <property type="entry name" value="Met_Sox_Rdtase_MsrA_dom"/>
</dbReference>
<accession>A0ABV9JIP1</accession>
<dbReference type="InterPro" id="IPR036509">
    <property type="entry name" value="Met_Sox_Rdtase_MsrA_sf"/>
</dbReference>
<gene>
    <name evidence="5 7" type="primary">msrA</name>
    <name evidence="7" type="ORF">ACFO26_10195</name>
</gene>
<feature type="domain" description="Peptide methionine sulphoxide reductase MsrA" evidence="6">
    <location>
        <begin position="5"/>
        <end position="154"/>
    </location>
</feature>
<dbReference type="Pfam" id="PF01625">
    <property type="entry name" value="PMSR"/>
    <property type="match status" value="1"/>
</dbReference>
<reference evidence="8" key="1">
    <citation type="journal article" date="2019" name="Int. J. Syst. Evol. Microbiol.">
        <title>The Global Catalogue of Microorganisms (GCM) 10K type strain sequencing project: providing services to taxonomists for standard genome sequencing and annotation.</title>
        <authorList>
            <consortium name="The Broad Institute Genomics Platform"/>
            <consortium name="The Broad Institute Genome Sequencing Center for Infectious Disease"/>
            <person name="Wu L."/>
            <person name="Ma J."/>
        </authorList>
    </citation>
    <scope>NUCLEOTIDE SEQUENCE [LARGE SCALE GENOMIC DNA]</scope>
    <source>
        <strain evidence="8">CCUG 63287</strain>
    </source>
</reference>
<dbReference type="RefSeq" id="WP_213536456.1">
    <property type="nucleotide sequence ID" value="NZ_BOVQ01000007.1"/>
</dbReference>
<evidence type="ECO:0000256" key="2">
    <source>
        <dbReference type="ARBA" id="ARBA00023002"/>
    </source>
</evidence>
<comment type="similarity">
    <text evidence="1 5">Belongs to the MsrA Met sulfoxide reductase family.</text>
</comment>
<dbReference type="Gene3D" id="3.30.1060.10">
    <property type="entry name" value="Peptide methionine sulphoxide reductase MsrA"/>
    <property type="match status" value="1"/>
</dbReference>
<evidence type="ECO:0000313" key="7">
    <source>
        <dbReference type="EMBL" id="MFC4653275.1"/>
    </source>
</evidence>
<evidence type="ECO:0000256" key="4">
    <source>
        <dbReference type="ARBA" id="ARBA00048782"/>
    </source>
</evidence>
<protein>
    <recommendedName>
        <fullName evidence="5">Peptide methionine sulfoxide reductase MsrA</fullName>
        <shortName evidence="5">Protein-methionine-S-oxide reductase</shortName>
        <ecNumber evidence="5">1.8.4.11</ecNumber>
    </recommendedName>
    <alternativeName>
        <fullName evidence="5">Peptide-methionine (S)-S-oxide reductase</fullName>
        <shortName evidence="5">Peptide Met(O) reductase</shortName>
    </alternativeName>
</protein>
<keyword evidence="2 5" id="KW-0560">Oxidoreductase</keyword>
<dbReference type="PANTHER" id="PTHR43774">
    <property type="entry name" value="PEPTIDE METHIONINE SULFOXIDE REDUCTASE"/>
    <property type="match status" value="1"/>
</dbReference>
<evidence type="ECO:0000256" key="5">
    <source>
        <dbReference type="HAMAP-Rule" id="MF_01401"/>
    </source>
</evidence>
<comment type="caution">
    <text evidence="7">The sequence shown here is derived from an EMBL/GenBank/DDBJ whole genome shotgun (WGS) entry which is preliminary data.</text>
</comment>